<evidence type="ECO:0000313" key="1">
    <source>
        <dbReference type="EMBL" id="MPM00438.1"/>
    </source>
</evidence>
<protein>
    <submittedName>
        <fullName evidence="1">Uncharacterized protein</fullName>
    </submittedName>
</protein>
<reference evidence="1" key="1">
    <citation type="submission" date="2019-08" db="EMBL/GenBank/DDBJ databases">
        <authorList>
            <person name="Kucharzyk K."/>
            <person name="Murdoch R.W."/>
            <person name="Higgins S."/>
            <person name="Loffler F."/>
        </authorList>
    </citation>
    <scope>NUCLEOTIDE SEQUENCE</scope>
</reference>
<name>A0A644WA92_9ZZZZ</name>
<dbReference type="AlphaFoldDB" id="A0A644WA92"/>
<dbReference type="EMBL" id="VSSQ01000730">
    <property type="protein sequence ID" value="MPM00438.1"/>
    <property type="molecule type" value="Genomic_DNA"/>
</dbReference>
<organism evidence="1">
    <name type="scientific">bioreactor metagenome</name>
    <dbReference type="NCBI Taxonomy" id="1076179"/>
    <lineage>
        <taxon>unclassified sequences</taxon>
        <taxon>metagenomes</taxon>
        <taxon>ecological metagenomes</taxon>
    </lineage>
</organism>
<sequence>MQIVAQQDTCETRNVIWRQEYKGKNNKKRYTIVSRIEPTDATKAAAYDIRKFLEIENGEIIPTKSGVRLPHSIIVEVLEALYKSLDEVQRNDFMDRICGGTK</sequence>
<gene>
    <name evidence="1" type="ORF">SDC9_46662</name>
</gene>
<dbReference type="InterPro" id="IPR009044">
    <property type="entry name" value="ssDNA-bd_transcriptional_reg"/>
</dbReference>
<dbReference type="GO" id="GO:0006355">
    <property type="term" value="P:regulation of DNA-templated transcription"/>
    <property type="evidence" value="ECO:0007669"/>
    <property type="project" value="InterPro"/>
</dbReference>
<proteinExistence type="predicted"/>
<comment type="caution">
    <text evidence="1">The sequence shown here is derived from an EMBL/GenBank/DDBJ whole genome shotgun (WGS) entry which is preliminary data.</text>
</comment>
<accession>A0A644WA92</accession>
<dbReference type="GO" id="GO:0003677">
    <property type="term" value="F:DNA binding"/>
    <property type="evidence" value="ECO:0007669"/>
    <property type="project" value="InterPro"/>
</dbReference>
<dbReference type="Gene3D" id="2.30.31.10">
    <property type="entry name" value="Transcriptional Coactivator Pc4, Chain A"/>
    <property type="match status" value="1"/>
</dbReference>